<dbReference type="GO" id="GO:0140359">
    <property type="term" value="F:ABC-type transporter activity"/>
    <property type="evidence" value="ECO:0007669"/>
    <property type="project" value="InterPro"/>
</dbReference>
<dbReference type="GO" id="GO:0005524">
    <property type="term" value="F:ATP binding"/>
    <property type="evidence" value="ECO:0007669"/>
    <property type="project" value="UniProtKB-KW"/>
</dbReference>
<keyword evidence="1" id="KW-0813">Transport</keyword>
<keyword evidence="4" id="KW-0067">ATP-binding</keyword>
<evidence type="ECO:0000256" key="5">
    <source>
        <dbReference type="SAM" id="MobiDB-lite"/>
    </source>
</evidence>
<feature type="transmembrane region" description="Helical" evidence="6">
    <location>
        <begin position="417"/>
        <end position="442"/>
    </location>
</feature>
<dbReference type="Gene3D" id="3.40.50.300">
    <property type="entry name" value="P-loop containing nucleotide triphosphate hydrolases"/>
    <property type="match status" value="2"/>
</dbReference>
<dbReference type="GO" id="GO:0016020">
    <property type="term" value="C:membrane"/>
    <property type="evidence" value="ECO:0007669"/>
    <property type="project" value="InterPro"/>
</dbReference>
<feature type="transmembrane region" description="Helical" evidence="6">
    <location>
        <begin position="1135"/>
        <end position="1154"/>
    </location>
</feature>
<keyword evidence="8" id="KW-0378">Hydrolase</keyword>
<dbReference type="GeneID" id="89938400"/>
<feature type="transmembrane region" description="Helical" evidence="6">
    <location>
        <begin position="338"/>
        <end position="359"/>
    </location>
</feature>
<feature type="domain" description="ABC transporter" evidence="7">
    <location>
        <begin position="1241"/>
        <end position="1484"/>
    </location>
</feature>
<feature type="compositionally biased region" description="Pro residues" evidence="5">
    <location>
        <begin position="1216"/>
        <end position="1234"/>
    </location>
</feature>
<dbReference type="CDD" id="cd03263">
    <property type="entry name" value="ABC_subfamily_A"/>
    <property type="match status" value="2"/>
</dbReference>
<reference evidence="8" key="1">
    <citation type="journal article" date="2023" name="Mol. Phylogenet. Evol.">
        <title>Genome-scale phylogeny and comparative genomics of the fungal order Sordariales.</title>
        <authorList>
            <person name="Hensen N."/>
            <person name="Bonometti L."/>
            <person name="Westerberg I."/>
            <person name="Brannstrom I.O."/>
            <person name="Guillou S."/>
            <person name="Cros-Aarteil S."/>
            <person name="Calhoun S."/>
            <person name="Haridas S."/>
            <person name="Kuo A."/>
            <person name="Mondo S."/>
            <person name="Pangilinan J."/>
            <person name="Riley R."/>
            <person name="LaButti K."/>
            <person name="Andreopoulos B."/>
            <person name="Lipzen A."/>
            <person name="Chen C."/>
            <person name="Yan M."/>
            <person name="Daum C."/>
            <person name="Ng V."/>
            <person name="Clum A."/>
            <person name="Steindorff A."/>
            <person name="Ohm R.A."/>
            <person name="Martin F."/>
            <person name="Silar P."/>
            <person name="Natvig D.O."/>
            <person name="Lalanne C."/>
            <person name="Gautier V."/>
            <person name="Ament-Velasquez S.L."/>
            <person name="Kruys A."/>
            <person name="Hutchinson M.I."/>
            <person name="Powell A.J."/>
            <person name="Barry K."/>
            <person name="Miller A.N."/>
            <person name="Grigoriev I.V."/>
            <person name="Debuchy R."/>
            <person name="Gladieux P."/>
            <person name="Hiltunen Thoren M."/>
            <person name="Johannesson H."/>
        </authorList>
    </citation>
    <scope>NUCLEOTIDE SEQUENCE</scope>
    <source>
        <strain evidence="8">CBS 508.74</strain>
    </source>
</reference>
<reference evidence="8" key="2">
    <citation type="submission" date="2023-05" db="EMBL/GenBank/DDBJ databases">
        <authorList>
            <consortium name="Lawrence Berkeley National Laboratory"/>
            <person name="Steindorff A."/>
            <person name="Hensen N."/>
            <person name="Bonometti L."/>
            <person name="Westerberg I."/>
            <person name="Brannstrom I.O."/>
            <person name="Guillou S."/>
            <person name="Cros-Aarteil S."/>
            <person name="Calhoun S."/>
            <person name="Haridas S."/>
            <person name="Kuo A."/>
            <person name="Mondo S."/>
            <person name="Pangilinan J."/>
            <person name="Riley R."/>
            <person name="Labutti K."/>
            <person name="Andreopoulos B."/>
            <person name="Lipzen A."/>
            <person name="Chen C."/>
            <person name="Yanf M."/>
            <person name="Daum C."/>
            <person name="Ng V."/>
            <person name="Clum A."/>
            <person name="Ohm R."/>
            <person name="Martin F."/>
            <person name="Silar P."/>
            <person name="Natvig D."/>
            <person name="Lalanne C."/>
            <person name="Gautier V."/>
            <person name="Ament-Velasquez S.L."/>
            <person name="Kruys A."/>
            <person name="Hutchinson M.I."/>
            <person name="Powell A.J."/>
            <person name="Barry K."/>
            <person name="Miller A.N."/>
            <person name="Grigoriev I.V."/>
            <person name="Debuchy R."/>
            <person name="Gladieux P."/>
            <person name="Thoren M.H."/>
            <person name="Johannesson H."/>
        </authorList>
    </citation>
    <scope>NUCLEOTIDE SEQUENCE</scope>
    <source>
        <strain evidence="8">CBS 508.74</strain>
    </source>
</reference>
<dbReference type="PANTHER" id="PTHR19229">
    <property type="entry name" value="ATP-BINDING CASSETTE TRANSPORTER SUBFAMILY A ABCA"/>
    <property type="match status" value="1"/>
</dbReference>
<dbReference type="GO" id="GO:0016887">
    <property type="term" value="F:ATP hydrolysis activity"/>
    <property type="evidence" value="ECO:0007669"/>
    <property type="project" value="InterPro"/>
</dbReference>
<evidence type="ECO:0000256" key="2">
    <source>
        <dbReference type="ARBA" id="ARBA00022737"/>
    </source>
</evidence>
<dbReference type="Proteomes" id="UP001302812">
    <property type="component" value="Unassembled WGS sequence"/>
</dbReference>
<evidence type="ECO:0000313" key="8">
    <source>
        <dbReference type="EMBL" id="KAK4116254.1"/>
    </source>
</evidence>
<feature type="transmembrane region" description="Helical" evidence="6">
    <location>
        <begin position="31"/>
        <end position="52"/>
    </location>
</feature>
<keyword evidence="6" id="KW-0472">Membrane</keyword>
<feature type="region of interest" description="Disordered" evidence="5">
    <location>
        <begin position="1215"/>
        <end position="1234"/>
    </location>
</feature>
<dbReference type="InterPro" id="IPR017871">
    <property type="entry name" value="ABC_transporter-like_CS"/>
</dbReference>
<evidence type="ECO:0000259" key="7">
    <source>
        <dbReference type="PROSITE" id="PS50893"/>
    </source>
</evidence>
<gene>
    <name evidence="8" type="ORF">N656DRAFT_774465</name>
</gene>
<evidence type="ECO:0000313" key="9">
    <source>
        <dbReference type="Proteomes" id="UP001302812"/>
    </source>
</evidence>
<dbReference type="PANTHER" id="PTHR19229:SF36">
    <property type="entry name" value="ATP-BINDING CASSETTE SUB-FAMILY A MEMBER 2"/>
    <property type="match status" value="1"/>
</dbReference>
<organism evidence="8 9">
    <name type="scientific">Canariomyces notabilis</name>
    <dbReference type="NCBI Taxonomy" id="2074819"/>
    <lineage>
        <taxon>Eukaryota</taxon>
        <taxon>Fungi</taxon>
        <taxon>Dikarya</taxon>
        <taxon>Ascomycota</taxon>
        <taxon>Pezizomycotina</taxon>
        <taxon>Sordariomycetes</taxon>
        <taxon>Sordariomycetidae</taxon>
        <taxon>Sordariales</taxon>
        <taxon>Chaetomiaceae</taxon>
        <taxon>Canariomyces</taxon>
    </lineage>
</organism>
<dbReference type="RefSeq" id="XP_064673824.1">
    <property type="nucleotide sequence ID" value="XM_064814275.1"/>
</dbReference>
<feature type="domain" description="ABC transporter" evidence="7">
    <location>
        <begin position="468"/>
        <end position="701"/>
    </location>
</feature>
<dbReference type="InterPro" id="IPR027417">
    <property type="entry name" value="P-loop_NTPase"/>
</dbReference>
<protein>
    <submittedName>
        <fullName evidence="8">P-loop containing nucleoside triphosphate hydrolase protein</fullName>
    </submittedName>
</protein>
<feature type="transmembrane region" description="Helical" evidence="6">
    <location>
        <begin position="1069"/>
        <end position="1088"/>
    </location>
</feature>
<feature type="transmembrane region" description="Helical" evidence="6">
    <location>
        <begin position="1035"/>
        <end position="1057"/>
    </location>
</feature>
<evidence type="ECO:0000256" key="4">
    <source>
        <dbReference type="ARBA" id="ARBA00022840"/>
    </source>
</evidence>
<dbReference type="PROSITE" id="PS00211">
    <property type="entry name" value="ABC_TRANSPORTER_1"/>
    <property type="match status" value="2"/>
</dbReference>
<feature type="transmembrane region" description="Helical" evidence="6">
    <location>
        <begin position="818"/>
        <end position="836"/>
    </location>
</feature>
<feature type="transmembrane region" description="Helical" evidence="6">
    <location>
        <begin position="277"/>
        <end position="302"/>
    </location>
</feature>
<feature type="transmembrane region" description="Helical" evidence="6">
    <location>
        <begin position="309"/>
        <end position="332"/>
    </location>
</feature>
<feature type="transmembrane region" description="Helical" evidence="6">
    <location>
        <begin position="232"/>
        <end position="251"/>
    </location>
</feature>
<proteinExistence type="predicted"/>
<dbReference type="PROSITE" id="PS50893">
    <property type="entry name" value="ABC_TRANSPORTER_2"/>
    <property type="match status" value="2"/>
</dbReference>
<feature type="transmembrane region" description="Helical" evidence="6">
    <location>
        <begin position="1175"/>
        <end position="1199"/>
    </location>
</feature>
<accession>A0AAN6TKU4</accession>
<dbReference type="SMART" id="SM00382">
    <property type="entry name" value="AAA"/>
    <property type="match status" value="2"/>
</dbReference>
<dbReference type="EMBL" id="MU853333">
    <property type="protein sequence ID" value="KAK4116254.1"/>
    <property type="molecule type" value="Genomic_DNA"/>
</dbReference>
<evidence type="ECO:0000256" key="3">
    <source>
        <dbReference type="ARBA" id="ARBA00022741"/>
    </source>
</evidence>
<keyword evidence="2" id="KW-0677">Repeat</keyword>
<dbReference type="InterPro" id="IPR026082">
    <property type="entry name" value="ABCA"/>
</dbReference>
<feature type="transmembrane region" description="Helical" evidence="6">
    <location>
        <begin position="371"/>
        <end position="397"/>
    </location>
</feature>
<keyword evidence="6" id="KW-0812">Transmembrane</keyword>
<keyword evidence="6" id="KW-1133">Transmembrane helix</keyword>
<dbReference type="SUPFAM" id="SSF52540">
    <property type="entry name" value="P-loop containing nucleoside triphosphate hydrolases"/>
    <property type="match status" value="2"/>
</dbReference>
<feature type="transmembrane region" description="Helical" evidence="6">
    <location>
        <begin position="993"/>
        <end position="1014"/>
    </location>
</feature>
<keyword evidence="9" id="KW-1185">Reference proteome</keyword>
<keyword evidence="3" id="KW-0547">Nucleotide-binding</keyword>
<evidence type="ECO:0000256" key="1">
    <source>
        <dbReference type="ARBA" id="ARBA00022448"/>
    </source>
</evidence>
<name>A0AAN6TKU4_9PEZI</name>
<dbReference type="GO" id="GO:0005319">
    <property type="term" value="F:lipid transporter activity"/>
    <property type="evidence" value="ECO:0007669"/>
    <property type="project" value="TreeGrafter"/>
</dbReference>
<dbReference type="InterPro" id="IPR003593">
    <property type="entry name" value="AAA+_ATPase"/>
</dbReference>
<comment type="caution">
    <text evidence="8">The sequence shown here is derived from an EMBL/GenBank/DDBJ whole genome shotgun (WGS) entry which is preliminary data.</text>
</comment>
<feature type="transmembrane region" description="Helical" evidence="6">
    <location>
        <begin position="1100"/>
        <end position="1123"/>
    </location>
</feature>
<dbReference type="Pfam" id="PF00005">
    <property type="entry name" value="ABC_tran"/>
    <property type="match status" value="2"/>
</dbReference>
<sequence length="1600" mass="175492">MAGASNRILEFTHQVKAITRKNLVLLVTRHWLSTILQSIIAPIVVLALTLNIRNFTRGSLYRFGVGSPIPIRTIENAIPSSQHLVFVKDPSLGSDIDTVISIVSRPLAPEKIARFDNPEEASSHCRPNFRGISDCYAVVEFRDSPLTPSSVSPNQTWSYAIRFDPARYGFSGPGDDVGSSTNNYQIFSYPVQLAIENAITNSSEIPEEYLFSTTPPQVAQWVDDGWYSRMIIWNYAFVFFLSVLPGVYHVVGVVTAERASGVAGLIDVMGGGPAVRVMGWTLALAVVQLPTWIVSGCLYWYLVFPGSNAAIAIFWQILSGLAFLNASIFASAFFNRRIISSVFVCICMTCLGGGAAILVNRVVDNPRVILLSLLFPTMNYIFALCHMVRFAFAVWPVDMTTTYIPVLAEGRVPEQSYFVAVWTFWVFLAIQIIGYPLLAILAERLLHGVNSKGRILSETTGDEANVAIRVSGLTKVYKASWSRKIFLCGKGRKNLKALDGLDMVAYKNQILCLLGANGAGKSTTLELLAGAHTPTAGTMAINARAAKLGICPQKNVLFDRLTVLEHVIFWSQLKGGREDSQALHELIAACDLTKKTHSRAGTLSGGQKRKLQLACMFVGGTTVCLMDEVTSGLDPISRRTIWNIILAERSKRSMVFTTHFLDEGEVLADHIVILSKGRIKCQGTGTELKNEFGGGYRVSLPLDSDTNLAGLDVPRTLHQDRIVYRIPDSKSAARLITTLEAAGQSDVQVSGPTVEDVFLNVAQGDISASSKTAPLYDPEKGDITEAASLAPLSSAQRTSFAQQLRALLLKRLQILPRYWFAAFLALALPIACMPPINMFISSEFSLPDCEGIDPRSLFELPLELYPTMNRPFGPPSRNQTLYEVLDSFPIGESYQMELFSSDWKLVDDYDSFREIVSSLDPSITGGLYMGDAENGGHPPTMVRQDNYGIVEAMKWLHLYTAIRSGVKIEGIVQLYDMFSGRLMRGFGGDSWQYILYAAAILTIYPSFFALYPAFERVSKVRALQISNGVRPLPLWTAYFLFDLCFVLAVSIAYTVTISLQYPYWYEPGYMFPVVVLHGITGILVSYIVSTWATSQLAAFLWALGFNFISYFALAISFTLPALLSDPLDVQYISDTISYSVGLVFPVGNLFRGMAIGLNLYQLGCRGYDMVSAGSWWGYGFPMTYLCIQIIGFSALLVWLDKDLSFSAFLGRRRSPPPDFPEEPPAAPYQNPPVPKPNSDILRITNLSKSFKSTQALSSVSLSLSSNEILALLGPNGAGKTTIVNLIRGELSPDSGDILLRGTSLRANPTLAQTRIGVCPQFDALDLLTARQHLLFYARIKGVPLSDAEAVMFRVGLTAPPSTSDTDTDKSSSAAMTNMNKPASALSGGNKRKLSLAIALLGNPPVLVLDEPSSGMDAAAKRNMWRVLADSVAPGRTILLTTHSMEEADALATRAAILANGKMLALGTTQVLRKDYSDFVCVQLVLRDGASERVVEDWVKERFGGDEKGDGKAVVFEGESLGGLVRFMVPASRPGGVASGETRSRVVELIELLEKNREVLGLQDYSIGAPTLERVFLSVVKDNYVEEEGERKRGWRRLISR</sequence>
<dbReference type="InterPro" id="IPR003439">
    <property type="entry name" value="ABC_transporter-like_ATP-bd"/>
</dbReference>
<evidence type="ECO:0000256" key="6">
    <source>
        <dbReference type="SAM" id="Phobius"/>
    </source>
</evidence>